<sequence length="246" mass="26920">MRSLVLLVLLCTSFPILAAEPPKATPADGWTELLKSGPDTPWKKVDAGWVFAEGVVLDAENGKKLKPSGKGDVWVNGDKGRLPDLITKQDYKDVEVHVEFLIGKGSNAGVKFHAVYEIQILDTAAKKGELTGDFCGGIYPRAEDKPAYHHIDKGIGPKVNAAKPAGEWQTLEVTFTSPRLNDKGERMTKAKVVKATLNGQLIHENVELETPTGSNWKKKEVATGPFMLQSDHGPVAFRNVKIREIK</sequence>
<evidence type="ECO:0000313" key="4">
    <source>
        <dbReference type="Proteomes" id="UP000324974"/>
    </source>
</evidence>
<dbReference type="Proteomes" id="UP000324974">
    <property type="component" value="Chromosome"/>
</dbReference>
<dbReference type="Gene3D" id="2.60.120.560">
    <property type="entry name" value="Exo-inulinase, domain 1"/>
    <property type="match status" value="1"/>
</dbReference>
<dbReference type="AlphaFoldDB" id="A0A5C1AIW6"/>
<dbReference type="InterPro" id="IPR010496">
    <property type="entry name" value="AL/BT2_dom"/>
</dbReference>
<gene>
    <name evidence="3" type="ORF">PX52LOC_06158</name>
</gene>
<feature type="domain" description="3-keto-alpha-glucoside-1,2-lyase/3-keto-2-hydroxy-glucal hydratase" evidence="2">
    <location>
        <begin position="40"/>
        <end position="243"/>
    </location>
</feature>
<keyword evidence="3" id="KW-0378">Hydrolase</keyword>
<feature type="signal peptide" evidence="1">
    <location>
        <begin position="1"/>
        <end position="18"/>
    </location>
</feature>
<evidence type="ECO:0000256" key="1">
    <source>
        <dbReference type="SAM" id="SignalP"/>
    </source>
</evidence>
<feature type="chain" id="PRO_5023119781" evidence="1">
    <location>
        <begin position="19"/>
        <end position="246"/>
    </location>
</feature>
<organism evidence="3 4">
    <name type="scientific">Limnoglobus roseus</name>
    <dbReference type="NCBI Taxonomy" id="2598579"/>
    <lineage>
        <taxon>Bacteria</taxon>
        <taxon>Pseudomonadati</taxon>
        <taxon>Planctomycetota</taxon>
        <taxon>Planctomycetia</taxon>
        <taxon>Gemmatales</taxon>
        <taxon>Gemmataceae</taxon>
        <taxon>Limnoglobus</taxon>
    </lineage>
</organism>
<dbReference type="GO" id="GO:0016787">
    <property type="term" value="F:hydrolase activity"/>
    <property type="evidence" value="ECO:0007669"/>
    <property type="project" value="UniProtKB-KW"/>
</dbReference>
<dbReference type="OrthoDB" id="291497at2"/>
<evidence type="ECO:0000313" key="3">
    <source>
        <dbReference type="EMBL" id="QEL19101.1"/>
    </source>
</evidence>
<keyword evidence="4" id="KW-1185">Reference proteome</keyword>
<name>A0A5C1AIW6_9BACT</name>
<evidence type="ECO:0000259" key="2">
    <source>
        <dbReference type="Pfam" id="PF06439"/>
    </source>
</evidence>
<dbReference type="Pfam" id="PF06439">
    <property type="entry name" value="3keto-disac_hyd"/>
    <property type="match status" value="1"/>
</dbReference>
<protein>
    <submittedName>
        <fullName evidence="3">Putative beta-jelly-roll-type glycoside hydrolase</fullName>
    </submittedName>
</protein>
<accession>A0A5C1AIW6</accession>
<dbReference type="RefSeq" id="WP_149113537.1">
    <property type="nucleotide sequence ID" value="NZ_CP042425.1"/>
</dbReference>
<reference evidence="4" key="1">
    <citation type="submission" date="2019-08" db="EMBL/GenBank/DDBJ databases">
        <title>Limnoglobus roseus gen. nov., sp. nov., a novel freshwater planctomycete with a giant genome from the family Gemmataceae.</title>
        <authorList>
            <person name="Kulichevskaya I.S."/>
            <person name="Naumoff D.G."/>
            <person name="Miroshnikov K."/>
            <person name="Ivanova A."/>
            <person name="Philippov D.A."/>
            <person name="Hakobyan A."/>
            <person name="Rijpstra I.C."/>
            <person name="Sinninghe Damste J.S."/>
            <person name="Liesack W."/>
            <person name="Dedysh S.N."/>
        </authorList>
    </citation>
    <scope>NUCLEOTIDE SEQUENCE [LARGE SCALE GENOMIC DNA]</scope>
    <source>
        <strain evidence="4">PX52</strain>
    </source>
</reference>
<dbReference type="KEGG" id="lrs:PX52LOC_06158"/>
<dbReference type="EMBL" id="CP042425">
    <property type="protein sequence ID" value="QEL19101.1"/>
    <property type="molecule type" value="Genomic_DNA"/>
</dbReference>
<proteinExistence type="predicted"/>
<keyword evidence="1" id="KW-0732">Signal</keyword>